<proteinExistence type="predicted"/>
<evidence type="ECO:0000313" key="1">
    <source>
        <dbReference type="EMBL" id="QHU33562.1"/>
    </source>
</evidence>
<organism evidence="1">
    <name type="scientific">viral metagenome</name>
    <dbReference type="NCBI Taxonomy" id="1070528"/>
    <lineage>
        <taxon>unclassified sequences</taxon>
        <taxon>metagenomes</taxon>
        <taxon>organismal metagenomes</taxon>
    </lineage>
</organism>
<accession>A0A6C0LWE8</accession>
<dbReference type="AlphaFoldDB" id="A0A6C0LWE8"/>
<reference evidence="1" key="1">
    <citation type="journal article" date="2020" name="Nature">
        <title>Giant virus diversity and host interactions through global metagenomics.</title>
        <authorList>
            <person name="Schulz F."/>
            <person name="Roux S."/>
            <person name="Paez-Espino D."/>
            <person name="Jungbluth S."/>
            <person name="Walsh D.A."/>
            <person name="Denef V.J."/>
            <person name="McMahon K.D."/>
            <person name="Konstantinidis K.T."/>
            <person name="Eloe-Fadrosh E.A."/>
            <person name="Kyrpides N.C."/>
            <person name="Woyke T."/>
        </authorList>
    </citation>
    <scope>NUCLEOTIDE SEQUENCE</scope>
    <source>
        <strain evidence="1">GVMAG-S-1016704-121</strain>
    </source>
</reference>
<dbReference type="EMBL" id="MN740558">
    <property type="protein sequence ID" value="QHU33562.1"/>
    <property type="molecule type" value="Genomic_DNA"/>
</dbReference>
<sequence length="122" mass="14123">MVFFSDRNGFSTNDMYDAICKDVNMHLISTTYELKRLDDTTLQLILPGLSKTMYDLENLIYSVPLEENELQHYLNNMLLELKLRHQFIVGRIEYIINARSMFSDSFEHTPLGPSVNGIVLGM</sequence>
<name>A0A6C0LWE8_9ZZZZ</name>
<protein>
    <submittedName>
        <fullName evidence="1">Uncharacterized protein</fullName>
    </submittedName>
</protein>